<dbReference type="Gene3D" id="3.30.420.40">
    <property type="match status" value="2"/>
</dbReference>
<dbReference type="PANTHER" id="PTHR43095">
    <property type="entry name" value="SUGAR KINASE"/>
    <property type="match status" value="1"/>
</dbReference>
<comment type="similarity">
    <text evidence="1">Belongs to the FGGY kinase family.</text>
</comment>
<accession>A0A6J4NG98</accession>
<gene>
    <name evidence="6" type="ORF">AVDCRST_MAG93-9509</name>
</gene>
<dbReference type="AlphaFoldDB" id="A0A6J4NG98"/>
<dbReference type="EMBL" id="CADCTR010003194">
    <property type="protein sequence ID" value="CAA9386918.1"/>
    <property type="molecule type" value="Genomic_DNA"/>
</dbReference>
<evidence type="ECO:0000259" key="4">
    <source>
        <dbReference type="Pfam" id="PF00370"/>
    </source>
</evidence>
<dbReference type="Pfam" id="PF02782">
    <property type="entry name" value="FGGY_C"/>
    <property type="match status" value="1"/>
</dbReference>
<dbReference type="EC" id="2.7.1.12" evidence="6"/>
<dbReference type="InterPro" id="IPR050406">
    <property type="entry name" value="FGGY_Carb_Kinase"/>
</dbReference>
<sequence length="373" mass="41248">MDERNVHDRTGTLIRSSYLPAQLRWLEQSDARTFKQVKRWMSIGEYLHLQLFGETAVSYSVASWTGLLDRRALHWDEAMLAASHITSQHLSPLVDRDQPMQGLRAPWAERWPALAHIPWYPAVGDGAASSIGCGCTEQRRMALALGTSGAIRVTTTRAIEDIPPGLWVYRVDRERSLLGGALSEGGSIWAWMNDTLQLSDDPDEIERELAAMEPDAHGLTVLPFLLGERSPGWHSDARAAVAGLSLHTKPVEILRAGLESIGYRFRELVELVSREAHDVQEVVASGNPILRSPAWSQIIADVLQRPIIITAENEATSRGVAVLTLASLGLINSLDQLPAAVGQTFHARSEHRAAYSDGAERHINLYRLLVGER</sequence>
<evidence type="ECO:0000259" key="5">
    <source>
        <dbReference type="Pfam" id="PF02782"/>
    </source>
</evidence>
<protein>
    <submittedName>
        <fullName evidence="6">Gluconokinase</fullName>
        <ecNumber evidence="6">2.7.1.12</ecNumber>
    </submittedName>
</protein>
<keyword evidence="3 6" id="KW-0418">Kinase</keyword>
<evidence type="ECO:0000256" key="3">
    <source>
        <dbReference type="ARBA" id="ARBA00022777"/>
    </source>
</evidence>
<evidence type="ECO:0000313" key="6">
    <source>
        <dbReference type="EMBL" id="CAA9386918.1"/>
    </source>
</evidence>
<reference evidence="6" key="1">
    <citation type="submission" date="2020-02" db="EMBL/GenBank/DDBJ databases">
        <authorList>
            <person name="Meier V. D."/>
        </authorList>
    </citation>
    <scope>NUCLEOTIDE SEQUENCE</scope>
    <source>
        <strain evidence="6">AVDCRST_MAG93</strain>
    </source>
</reference>
<name>A0A6J4NG98_9CHLR</name>
<dbReference type="PANTHER" id="PTHR43095:SF2">
    <property type="entry name" value="GLUCONOKINASE"/>
    <property type="match status" value="1"/>
</dbReference>
<feature type="domain" description="Carbohydrate kinase FGGY C-terminal" evidence="5">
    <location>
        <begin position="142"/>
        <end position="326"/>
    </location>
</feature>
<dbReference type="Pfam" id="PF00370">
    <property type="entry name" value="FGGY_N"/>
    <property type="match status" value="1"/>
</dbReference>
<feature type="domain" description="Carbohydrate kinase FGGY N-terminal" evidence="4">
    <location>
        <begin position="2"/>
        <end position="132"/>
    </location>
</feature>
<evidence type="ECO:0000256" key="1">
    <source>
        <dbReference type="ARBA" id="ARBA00009156"/>
    </source>
</evidence>
<organism evidence="6">
    <name type="scientific">uncultured Chloroflexia bacterium</name>
    <dbReference type="NCBI Taxonomy" id="1672391"/>
    <lineage>
        <taxon>Bacteria</taxon>
        <taxon>Bacillati</taxon>
        <taxon>Chloroflexota</taxon>
        <taxon>Chloroflexia</taxon>
        <taxon>environmental samples</taxon>
    </lineage>
</organism>
<dbReference type="GO" id="GO:0046316">
    <property type="term" value="F:gluconokinase activity"/>
    <property type="evidence" value="ECO:0007669"/>
    <property type="project" value="UniProtKB-EC"/>
</dbReference>
<dbReference type="InterPro" id="IPR018484">
    <property type="entry name" value="FGGY_N"/>
</dbReference>
<proteinExistence type="inferred from homology"/>
<evidence type="ECO:0000256" key="2">
    <source>
        <dbReference type="ARBA" id="ARBA00022679"/>
    </source>
</evidence>
<dbReference type="InterPro" id="IPR043129">
    <property type="entry name" value="ATPase_NBD"/>
</dbReference>
<dbReference type="GO" id="GO:0005975">
    <property type="term" value="P:carbohydrate metabolic process"/>
    <property type="evidence" value="ECO:0007669"/>
    <property type="project" value="InterPro"/>
</dbReference>
<dbReference type="InterPro" id="IPR018485">
    <property type="entry name" value="FGGY_C"/>
</dbReference>
<dbReference type="SUPFAM" id="SSF53067">
    <property type="entry name" value="Actin-like ATPase domain"/>
    <property type="match status" value="2"/>
</dbReference>
<dbReference type="CDD" id="cd07770">
    <property type="entry name" value="ASKHA_NBD_FGGY_GntK"/>
    <property type="match status" value="1"/>
</dbReference>
<keyword evidence="2 6" id="KW-0808">Transferase</keyword>